<evidence type="ECO:0000313" key="4">
    <source>
        <dbReference type="Proteomes" id="UP000593737"/>
    </source>
</evidence>
<keyword evidence="1" id="KW-0521">NADP</keyword>
<dbReference type="InterPro" id="IPR051603">
    <property type="entry name" value="Zinc-ADH_QOR/CCCR"/>
</dbReference>
<sequence>MKAVLFHEHGGADKLSYEELPMPQLGPQEVLVRVKACALNHLDVWVRQGIPAYSIPLPHVGGSDVSGIIEQVGTQVESVSIGAGVFVSPGISCWQCEYCLSGRDNLCRTYHLLGTKTPGGYAEYVKVPFRNVLPIPANVSFEQAAAFPLVSVTASHMLFALAGLQHGETVLVMGAGSGVGMMAVQLAKLAGARVLTTVGSDDKIPKGVILGADAVINHAREKVSERVRTLTEGRGVDVVIEHIGPEVWDTCLDSLARGGRLITCGATTGADVKLNLRDLYSRQITIKGSYMGTRGELVKAAELMGQGRLMVVIDRTFPLQEARAAQELMVSRKFFGKIVLTCE</sequence>
<dbReference type="Gene3D" id="3.90.180.10">
    <property type="entry name" value="Medium-chain alcohol dehydrogenases, catalytic domain"/>
    <property type="match status" value="1"/>
</dbReference>
<feature type="domain" description="Enoyl reductase (ER)" evidence="2">
    <location>
        <begin position="10"/>
        <end position="340"/>
    </location>
</feature>
<dbReference type="InterPro" id="IPR011032">
    <property type="entry name" value="GroES-like_sf"/>
</dbReference>
<dbReference type="EMBL" id="CP047423">
    <property type="protein sequence ID" value="QPD04052.1"/>
    <property type="molecule type" value="Genomic_DNA"/>
</dbReference>
<protein>
    <submittedName>
        <fullName evidence="3">Alcohol dehydrogenase</fullName>
    </submittedName>
</protein>
<dbReference type="Pfam" id="PF00107">
    <property type="entry name" value="ADH_zinc_N"/>
    <property type="match status" value="1"/>
</dbReference>
<dbReference type="Gene3D" id="3.40.50.720">
    <property type="entry name" value="NAD(P)-binding Rossmann-like Domain"/>
    <property type="match status" value="1"/>
</dbReference>
<proteinExistence type="predicted"/>
<organism evidence="3 4">
    <name type="scientific">Candidatus Nitrospira kreftii</name>
    <dbReference type="NCBI Taxonomy" id="2652173"/>
    <lineage>
        <taxon>Bacteria</taxon>
        <taxon>Pseudomonadati</taxon>
        <taxon>Nitrospirota</taxon>
        <taxon>Nitrospiria</taxon>
        <taxon>Nitrospirales</taxon>
        <taxon>Nitrospiraceae</taxon>
        <taxon>Nitrospira</taxon>
    </lineage>
</organism>
<dbReference type="SMART" id="SM00829">
    <property type="entry name" value="PKS_ER"/>
    <property type="match status" value="1"/>
</dbReference>
<accession>A0A7S8IYH3</accession>
<dbReference type="PANTHER" id="PTHR44154:SF1">
    <property type="entry name" value="QUINONE OXIDOREDUCTASE"/>
    <property type="match status" value="1"/>
</dbReference>
<dbReference type="CDD" id="cd08266">
    <property type="entry name" value="Zn_ADH_like1"/>
    <property type="match status" value="1"/>
</dbReference>
<reference evidence="3 4" key="1">
    <citation type="journal article" date="2020" name="ISME J.">
        <title>Enrichment and physiological characterization of a novel comammox Nitrospira indicates ammonium inhibition of complete nitrification.</title>
        <authorList>
            <person name="Sakoula D."/>
            <person name="Koch H."/>
            <person name="Frank J."/>
            <person name="Jetten M.S.M."/>
            <person name="van Kessel M.A.H.J."/>
            <person name="Lucker S."/>
        </authorList>
    </citation>
    <scope>NUCLEOTIDE SEQUENCE [LARGE SCALE GENOMIC DNA]</scope>
    <source>
        <strain evidence="3">Comreactor17</strain>
    </source>
</reference>
<dbReference type="PANTHER" id="PTHR44154">
    <property type="entry name" value="QUINONE OXIDOREDUCTASE"/>
    <property type="match status" value="1"/>
</dbReference>
<evidence type="ECO:0000313" key="3">
    <source>
        <dbReference type="EMBL" id="QPD04052.1"/>
    </source>
</evidence>
<dbReference type="InterPro" id="IPR013154">
    <property type="entry name" value="ADH-like_N"/>
</dbReference>
<name>A0A7S8IYH3_9BACT</name>
<dbReference type="KEGG" id="nkf:Nkreftii_001826"/>
<evidence type="ECO:0000256" key="1">
    <source>
        <dbReference type="ARBA" id="ARBA00022857"/>
    </source>
</evidence>
<dbReference type="Proteomes" id="UP000593737">
    <property type="component" value="Chromosome"/>
</dbReference>
<evidence type="ECO:0000259" key="2">
    <source>
        <dbReference type="SMART" id="SM00829"/>
    </source>
</evidence>
<dbReference type="AlphaFoldDB" id="A0A7S8IYH3"/>
<dbReference type="SUPFAM" id="SSF50129">
    <property type="entry name" value="GroES-like"/>
    <property type="match status" value="1"/>
</dbReference>
<gene>
    <name evidence="3" type="ORF">Nkreftii_001826</name>
</gene>
<dbReference type="SUPFAM" id="SSF51735">
    <property type="entry name" value="NAD(P)-binding Rossmann-fold domains"/>
    <property type="match status" value="1"/>
</dbReference>
<dbReference type="Pfam" id="PF08240">
    <property type="entry name" value="ADH_N"/>
    <property type="match status" value="1"/>
</dbReference>
<dbReference type="InterPro" id="IPR036291">
    <property type="entry name" value="NAD(P)-bd_dom_sf"/>
</dbReference>
<dbReference type="InterPro" id="IPR020843">
    <property type="entry name" value="ER"/>
</dbReference>
<dbReference type="InterPro" id="IPR013149">
    <property type="entry name" value="ADH-like_C"/>
</dbReference>
<dbReference type="GO" id="GO:0016491">
    <property type="term" value="F:oxidoreductase activity"/>
    <property type="evidence" value="ECO:0007669"/>
    <property type="project" value="InterPro"/>
</dbReference>